<dbReference type="AlphaFoldDB" id="A0A914LYA7"/>
<accession>A0A914LYA7</accession>
<dbReference type="Proteomes" id="UP000887563">
    <property type="component" value="Unplaced"/>
</dbReference>
<dbReference type="WBParaSite" id="Minc3s01038g20089">
    <property type="protein sequence ID" value="Minc3s01038g20089"/>
    <property type="gene ID" value="Minc3s01038g20089"/>
</dbReference>
<evidence type="ECO:0000313" key="2">
    <source>
        <dbReference type="WBParaSite" id="Minc3s01038g20089"/>
    </source>
</evidence>
<reference evidence="2" key="1">
    <citation type="submission" date="2022-11" db="UniProtKB">
        <authorList>
            <consortium name="WormBaseParasite"/>
        </authorList>
    </citation>
    <scope>IDENTIFICATION</scope>
</reference>
<protein>
    <submittedName>
        <fullName evidence="2">Uncharacterized protein</fullName>
    </submittedName>
</protein>
<proteinExistence type="predicted"/>
<name>A0A914LYA7_MELIC</name>
<evidence type="ECO:0000313" key="1">
    <source>
        <dbReference type="Proteomes" id="UP000887563"/>
    </source>
</evidence>
<organism evidence="1 2">
    <name type="scientific">Meloidogyne incognita</name>
    <name type="common">Southern root-knot nematode worm</name>
    <name type="synonym">Oxyuris incognita</name>
    <dbReference type="NCBI Taxonomy" id="6306"/>
    <lineage>
        <taxon>Eukaryota</taxon>
        <taxon>Metazoa</taxon>
        <taxon>Ecdysozoa</taxon>
        <taxon>Nematoda</taxon>
        <taxon>Chromadorea</taxon>
        <taxon>Rhabditida</taxon>
        <taxon>Tylenchina</taxon>
        <taxon>Tylenchomorpha</taxon>
        <taxon>Tylenchoidea</taxon>
        <taxon>Meloidogynidae</taxon>
        <taxon>Meloidogyninae</taxon>
        <taxon>Meloidogyne</taxon>
        <taxon>Meloidogyne incognita group</taxon>
    </lineage>
</organism>
<sequence length="106" mass="11965">MDKQKNEEYIRVKTNTRSTISKSGLFSARNPEPIRFFSARSFLVFNNTLQVLLFINSESVCPQNLSANILELFKFGSINCCGPNQNISIFGPSKGICSETNLNFYN</sequence>
<keyword evidence="1" id="KW-1185">Reference proteome</keyword>